<proteinExistence type="predicted"/>
<organism evidence="1">
    <name type="scientific">viral metagenome</name>
    <dbReference type="NCBI Taxonomy" id="1070528"/>
    <lineage>
        <taxon>unclassified sequences</taxon>
        <taxon>metagenomes</taxon>
        <taxon>organismal metagenomes</taxon>
    </lineage>
</organism>
<gene>
    <name evidence="1" type="ORF">MM171B01500_0006</name>
</gene>
<sequence>MAFTITASSEEHGTIYPIGAVSVAEGADKVFSVTAYAGYVISNVWVDGLPVGAVSTYTFEGVVAAHTISVTFNSVPFDPVQFRIDFPEFADITKYPTSMLNFWAGLGDTLLSISRWGDRRPYGMSLFVAHNIVLAAQNSATAVAGGDPGSSGGLVSGEGAGPLNYSIDTSSISEEGGGNYNESLYGRMFLRLARIVGTGGIHV</sequence>
<protein>
    <submittedName>
        <fullName evidence="1">Uncharacterized protein</fullName>
    </submittedName>
</protein>
<dbReference type="EMBL" id="MT143757">
    <property type="protein sequence ID" value="QJB02088.1"/>
    <property type="molecule type" value="Genomic_DNA"/>
</dbReference>
<name>A0A6M3M467_9ZZZZ</name>
<evidence type="ECO:0000313" key="1">
    <source>
        <dbReference type="EMBL" id="QJB02088.1"/>
    </source>
</evidence>
<dbReference type="Pfam" id="PF13262">
    <property type="entry name" value="DUF4054"/>
    <property type="match status" value="1"/>
</dbReference>
<reference evidence="1" key="1">
    <citation type="submission" date="2020-03" db="EMBL/GenBank/DDBJ databases">
        <title>The deep terrestrial virosphere.</title>
        <authorList>
            <person name="Holmfeldt K."/>
            <person name="Nilsson E."/>
            <person name="Simone D."/>
            <person name="Lopez-Fernandez M."/>
            <person name="Wu X."/>
            <person name="de Brujin I."/>
            <person name="Lundin D."/>
            <person name="Andersson A."/>
            <person name="Bertilsson S."/>
            <person name="Dopson M."/>
        </authorList>
    </citation>
    <scope>NUCLEOTIDE SEQUENCE</scope>
    <source>
        <strain evidence="1">MM171B01500</strain>
    </source>
</reference>
<dbReference type="AlphaFoldDB" id="A0A6M3M467"/>
<dbReference type="InterPro" id="IPR025127">
    <property type="entry name" value="DUF4054"/>
</dbReference>
<accession>A0A6M3M467</accession>